<dbReference type="InterPro" id="IPR010730">
    <property type="entry name" value="HET"/>
</dbReference>
<dbReference type="Gene3D" id="2.60.120.200">
    <property type="match status" value="1"/>
</dbReference>
<feature type="domain" description="Heterokaryon incompatibility" evidence="2">
    <location>
        <begin position="385"/>
        <end position="544"/>
    </location>
</feature>
<evidence type="ECO:0000256" key="1">
    <source>
        <dbReference type="SAM" id="MobiDB-lite"/>
    </source>
</evidence>
<dbReference type="Pfam" id="PF07081">
    <property type="entry name" value="DUF1349"/>
    <property type="match status" value="1"/>
</dbReference>
<sequence>MSTNQRQLTPPFIVEAGPGTDIWRKPGHNAWNIPDVHTISGPLKAFVSARVTFSAKWENLYDQSGIVLVPRKASDPAAPHNKWIKSGIELYAGKPHLSTVACDRFADMSLYPVTATEGQSITLQVAKEGGNVWVHQLILDDDGSVKERLPLREICWILCEEQDDWVLDVSALAARPDKTAKGPLKVEFSDFQVQWKEPGPPTDPTCPVCYSLVLEYDTAVRGLTISMSDLKESAKATPCSACALLWEAIGTAVKEETTMPEVLYESILVESKPSKHPGPMVVHLYPDPVAHAVSEKTFQLYTTDNDVSLPWELIGRAYHIPEYGLAPSCVSLAREWLDACGHAQGKHANCTKTTISTLPTRVISVGNDKVSPRLVVTEPNQQAHYAALSHCWGGKTPTMTTLANLEAYTISLPGNLPRTFEDALKVARALEIPYIWIDSLCIIQDSPEDWDQEASRMAQVYANAHVTIFADAAPDSTSGFLSPPSRNAPKRFLVPYRNDQSSSGVVHIRERGFLAQQLPYHTWSSRRSGLGQSKLSTRGWVFQERLLSPRTLHFSRNEMAWECRSVCECECSATSLRTLRTTSVMKHFLHPQDPDVSLAEANWRSEIVPAYTELDLTFATDRLPAIQGLANATQRLRGNDEYISGLWRKTIKADLLWHRNAGDGNAQRIKDGGAPTWSWGFVTGPIYYSDRILPSDSDLQILDIITSEEKSPVLVIRGHLVNVKLEDPYSDTVSLGPDDNLRVEWDSEGLQAKSNKISPYFLVFEADDGGPFGLLLNADRDNPTGQQFRRVGYVHGHSISKWRRSWGSGGWASSPDSSASDTSGGIWEDAGKEGAREWVDELFKGEPVTFKLI</sequence>
<dbReference type="PANTHER" id="PTHR33112">
    <property type="entry name" value="DOMAIN PROTEIN, PUTATIVE-RELATED"/>
    <property type="match status" value="1"/>
</dbReference>
<dbReference type="Pfam" id="PF06985">
    <property type="entry name" value="HET"/>
    <property type="match status" value="1"/>
</dbReference>
<dbReference type="EMBL" id="PKMI01000008">
    <property type="protein sequence ID" value="RBA20801.1"/>
    <property type="molecule type" value="Genomic_DNA"/>
</dbReference>
<name>A0A365NJ03_GIBIN</name>
<feature type="compositionally biased region" description="Low complexity" evidence="1">
    <location>
        <begin position="811"/>
        <end position="825"/>
    </location>
</feature>
<gene>
    <name evidence="3" type="ORF">FPRO05_08248</name>
</gene>
<protein>
    <recommendedName>
        <fullName evidence="2">Heterokaryon incompatibility domain-containing protein</fullName>
    </recommendedName>
</protein>
<dbReference type="AlphaFoldDB" id="A0A365NJ03"/>
<evidence type="ECO:0000313" key="4">
    <source>
        <dbReference type="Proteomes" id="UP000251714"/>
    </source>
</evidence>
<evidence type="ECO:0000259" key="2">
    <source>
        <dbReference type="Pfam" id="PF06985"/>
    </source>
</evidence>
<evidence type="ECO:0000313" key="3">
    <source>
        <dbReference type="EMBL" id="RBA20801.1"/>
    </source>
</evidence>
<dbReference type="Proteomes" id="UP000251714">
    <property type="component" value="Unassembled WGS sequence"/>
</dbReference>
<feature type="region of interest" description="Disordered" evidence="1">
    <location>
        <begin position="805"/>
        <end position="828"/>
    </location>
</feature>
<accession>A0A365NJ03</accession>
<dbReference type="InterPro" id="IPR009784">
    <property type="entry name" value="DUF1349"/>
</dbReference>
<dbReference type="PANTHER" id="PTHR33112:SF9">
    <property type="entry name" value="HETEROKARYON INCOMPATIBILITY DOMAIN-CONTAINING PROTEIN"/>
    <property type="match status" value="1"/>
</dbReference>
<comment type="caution">
    <text evidence="3">The sequence shown here is derived from an EMBL/GenBank/DDBJ whole genome shotgun (WGS) entry which is preliminary data.</text>
</comment>
<reference evidence="3 4" key="1">
    <citation type="submission" date="2017-12" db="EMBL/GenBank/DDBJ databases">
        <title>Genome sequence of the mycotoxigenic crop pathogen Fusarium proliferatum, strain ITEM 2341 from Date Palm.</title>
        <authorList>
            <person name="Almiman B.F."/>
            <person name="Shittu T.A."/>
            <person name="Muthumeenakshi S."/>
            <person name="Baroncelli R."/>
            <person name="Sreenivasaprasada S."/>
        </authorList>
    </citation>
    <scope>NUCLEOTIDE SEQUENCE [LARGE SCALE GENOMIC DNA]</scope>
    <source>
        <strain evidence="3 4">ITEM 2341</strain>
    </source>
</reference>
<organism evidence="3 4">
    <name type="scientific">Gibberella intermedia</name>
    <name type="common">Bulb rot disease fungus</name>
    <name type="synonym">Fusarium proliferatum</name>
    <dbReference type="NCBI Taxonomy" id="948311"/>
    <lineage>
        <taxon>Eukaryota</taxon>
        <taxon>Fungi</taxon>
        <taxon>Dikarya</taxon>
        <taxon>Ascomycota</taxon>
        <taxon>Pezizomycotina</taxon>
        <taxon>Sordariomycetes</taxon>
        <taxon>Hypocreomycetidae</taxon>
        <taxon>Hypocreales</taxon>
        <taxon>Nectriaceae</taxon>
        <taxon>Fusarium</taxon>
        <taxon>Fusarium fujikuroi species complex</taxon>
    </lineage>
</organism>
<proteinExistence type="predicted"/>